<dbReference type="InterPro" id="IPR001451">
    <property type="entry name" value="Hexapep"/>
</dbReference>
<organism evidence="4 5">
    <name type="scientific">Bifidobacterium santillanense</name>
    <dbReference type="NCBI Taxonomy" id="2809028"/>
    <lineage>
        <taxon>Bacteria</taxon>
        <taxon>Bacillati</taxon>
        <taxon>Actinomycetota</taxon>
        <taxon>Actinomycetes</taxon>
        <taxon>Bifidobacteriales</taxon>
        <taxon>Bifidobacteriaceae</taxon>
        <taxon>Bifidobacterium</taxon>
    </lineage>
</organism>
<sequence length="204" mass="22942">MTVPQSVLDIMHSPGVYFWDDASMGAAQREQRDLLYDINALRADDPARERLLHRYFGEMGEDVWIEPPLRANWGISTHLGDHVYANFNLTLVDDGEIFIGDHTMIGPNVTLVTTGHPVRPDLRERLAQFSEPIHIGRNVWIGANVTVLPGVTIGDNSVIGACSLVTRDIPADSVAFGSPCRVVRKIDDHDRECYWRDRRIPDDV</sequence>
<keyword evidence="5" id="KW-1185">Reference proteome</keyword>
<dbReference type="InterPro" id="IPR011004">
    <property type="entry name" value="Trimer_LpxA-like_sf"/>
</dbReference>
<evidence type="ECO:0000313" key="5">
    <source>
        <dbReference type="Proteomes" id="UP000773064"/>
    </source>
</evidence>
<dbReference type="InterPro" id="IPR039369">
    <property type="entry name" value="LacA-like"/>
</dbReference>
<proteinExistence type="inferred from homology"/>
<dbReference type="Pfam" id="PF00132">
    <property type="entry name" value="Hexapep"/>
    <property type="match status" value="1"/>
</dbReference>
<keyword evidence="2" id="KW-0677">Repeat</keyword>
<reference evidence="4 5" key="1">
    <citation type="journal article" date="2021" name="Environ. Microbiol.">
        <title>Genetic insights into the dark matter of the mammalian gut microbiota through targeted genome reconstruction.</title>
        <authorList>
            <person name="Lugli G.A."/>
            <person name="Alessandri G."/>
            <person name="Milani C."/>
            <person name="Viappiani A."/>
            <person name="Fontana F."/>
            <person name="Tarracchini C."/>
            <person name="Mancabelli L."/>
            <person name="Argentini C."/>
            <person name="Ruiz L."/>
            <person name="Margolles A."/>
            <person name="van Sinderen D."/>
            <person name="Turroni F."/>
            <person name="Ventura M."/>
        </authorList>
    </citation>
    <scope>NUCLEOTIDE SEQUENCE [LARGE SCALE GENOMIC DNA]</scope>
    <source>
        <strain evidence="4 5">MA2</strain>
    </source>
</reference>
<keyword evidence="1 3" id="KW-0808">Transferase</keyword>
<evidence type="ECO:0000256" key="3">
    <source>
        <dbReference type="RuleBase" id="RU367021"/>
    </source>
</evidence>
<dbReference type="PANTHER" id="PTHR43017:SF1">
    <property type="entry name" value="ACETYLTRANSFERASE YJL218W-RELATED"/>
    <property type="match status" value="1"/>
</dbReference>
<comment type="similarity">
    <text evidence="3">Belongs to the transferase hexapeptide repeat family.</text>
</comment>
<gene>
    <name evidence="4" type="ORF">JS528_11335</name>
</gene>
<dbReference type="InterPro" id="IPR018357">
    <property type="entry name" value="Hexapep_transf_CS"/>
</dbReference>
<dbReference type="CDD" id="cd03357">
    <property type="entry name" value="LbH_MAT_GAT"/>
    <property type="match status" value="1"/>
</dbReference>
<dbReference type="Gene3D" id="2.160.10.10">
    <property type="entry name" value="Hexapeptide repeat proteins"/>
    <property type="match status" value="1"/>
</dbReference>
<accession>A0ABS5USJ6</accession>
<dbReference type="SUPFAM" id="SSF51161">
    <property type="entry name" value="Trimeric LpxA-like enzymes"/>
    <property type="match status" value="1"/>
</dbReference>
<evidence type="ECO:0000256" key="2">
    <source>
        <dbReference type="ARBA" id="ARBA00022737"/>
    </source>
</evidence>
<dbReference type="PROSITE" id="PS00101">
    <property type="entry name" value="HEXAPEP_TRANSFERASES"/>
    <property type="match status" value="1"/>
</dbReference>
<dbReference type="RefSeq" id="WP_214359143.1">
    <property type="nucleotide sequence ID" value="NZ_JAFEJS010000022.1"/>
</dbReference>
<comment type="caution">
    <text evidence="4">The sequence shown here is derived from an EMBL/GenBank/DDBJ whole genome shotgun (WGS) entry which is preliminary data.</text>
</comment>
<name>A0ABS5USJ6_9BIFI</name>
<evidence type="ECO:0000256" key="1">
    <source>
        <dbReference type="ARBA" id="ARBA00022679"/>
    </source>
</evidence>
<protein>
    <recommendedName>
        <fullName evidence="3">Acetyltransferase</fullName>
        <ecNumber evidence="3">2.3.1.-</ecNumber>
    </recommendedName>
</protein>
<dbReference type="EMBL" id="JAFEJS010000022">
    <property type="protein sequence ID" value="MBT1173909.1"/>
    <property type="molecule type" value="Genomic_DNA"/>
</dbReference>
<evidence type="ECO:0000313" key="4">
    <source>
        <dbReference type="EMBL" id="MBT1173909.1"/>
    </source>
</evidence>
<dbReference type="Proteomes" id="UP000773064">
    <property type="component" value="Unassembled WGS sequence"/>
</dbReference>
<dbReference type="PANTHER" id="PTHR43017">
    <property type="entry name" value="GALACTOSIDE O-ACETYLTRANSFERASE"/>
    <property type="match status" value="1"/>
</dbReference>
<keyword evidence="3" id="KW-0012">Acyltransferase</keyword>
<dbReference type="EC" id="2.3.1.-" evidence="3"/>